<dbReference type="AlphaFoldDB" id="F9PAE3"/>
<feature type="transmembrane region" description="Helical" evidence="1">
    <location>
        <begin position="94"/>
        <end position="111"/>
    </location>
</feature>
<evidence type="ECO:0000313" key="2">
    <source>
        <dbReference type="EMBL" id="EGV06700.1"/>
    </source>
</evidence>
<dbReference type="eggNOG" id="COG4300">
    <property type="taxonomic scope" value="Bacteria"/>
</dbReference>
<dbReference type="Proteomes" id="UP000003287">
    <property type="component" value="Unassembled WGS sequence"/>
</dbReference>
<feature type="transmembrane region" description="Helical" evidence="1">
    <location>
        <begin position="64"/>
        <end position="88"/>
    </location>
</feature>
<keyword evidence="1" id="KW-1133">Transmembrane helix</keyword>
<dbReference type="InterPro" id="IPR004676">
    <property type="entry name" value="Cd-R_transporter"/>
</dbReference>
<evidence type="ECO:0000256" key="1">
    <source>
        <dbReference type="SAM" id="Phobius"/>
    </source>
</evidence>
<sequence>MVDFKLTSKKFNVRIHSKIYLNEVFYDSKCCYFNNPVFWDSRRLTYYPNVIFAKRKSRKDIINIYLGQFLGSVSLILLSLLFAFILNYIPSKEILGLLGLIPIFLGLKVLLLGDSDGDAIVKDGLRKDNKNLIFLVAMITFASCGADNIGVFVPYFTTLNLANLIVALFTFLVMIYLLVFSAQKLAQVPSIGETLEKYSRWFIAVVYLGLGIYILIENNSFNMLWTVLS</sequence>
<organism evidence="2 3">
    <name type="scientific">Streptococcus constellatus subsp. pharyngis SK1060 = CCUG 46377</name>
    <dbReference type="NCBI Taxonomy" id="1035184"/>
    <lineage>
        <taxon>Bacteria</taxon>
        <taxon>Bacillati</taxon>
        <taxon>Bacillota</taxon>
        <taxon>Bacilli</taxon>
        <taxon>Lactobacillales</taxon>
        <taxon>Streptococcaceae</taxon>
        <taxon>Streptococcus</taxon>
        <taxon>Streptococcus anginosus group</taxon>
    </lineage>
</organism>
<dbReference type="EMBL" id="AFUP01000009">
    <property type="protein sequence ID" value="EGV06700.1"/>
    <property type="molecule type" value="Genomic_DNA"/>
</dbReference>
<keyword evidence="1" id="KW-0812">Transmembrane</keyword>
<protein>
    <submittedName>
        <fullName evidence="2">Cadmium resistance transporter</fullName>
    </submittedName>
</protein>
<dbReference type="Pfam" id="PF03596">
    <property type="entry name" value="Cad"/>
    <property type="match status" value="1"/>
</dbReference>
<evidence type="ECO:0000313" key="3">
    <source>
        <dbReference type="Proteomes" id="UP000003287"/>
    </source>
</evidence>
<dbReference type="NCBIfam" id="TIGR00779">
    <property type="entry name" value="cad"/>
    <property type="match status" value="1"/>
</dbReference>
<name>F9PAE3_STRCV</name>
<keyword evidence="1" id="KW-0472">Membrane</keyword>
<feature type="transmembrane region" description="Helical" evidence="1">
    <location>
        <begin position="132"/>
        <end position="155"/>
    </location>
</feature>
<proteinExistence type="predicted"/>
<gene>
    <name evidence="2" type="ORF">HMPREF1042_2199</name>
</gene>
<accession>F9PAE3</accession>
<feature type="transmembrane region" description="Helical" evidence="1">
    <location>
        <begin position="161"/>
        <end position="186"/>
    </location>
</feature>
<reference evidence="2 3" key="1">
    <citation type="submission" date="2011-06" db="EMBL/GenBank/DDBJ databases">
        <authorList>
            <person name="Harkins D.M."/>
            <person name="Madupu R."/>
            <person name="Durkin A.S."/>
            <person name="Torralba M."/>
            <person name="Methe B."/>
            <person name="Sutton G.G."/>
            <person name="Nelson K.E."/>
        </authorList>
    </citation>
    <scope>NUCLEOTIDE SEQUENCE [LARGE SCALE GENOMIC DNA]</scope>
    <source>
        <strain evidence="2 3">SK1060</strain>
    </source>
</reference>
<feature type="transmembrane region" description="Helical" evidence="1">
    <location>
        <begin position="198"/>
        <end position="216"/>
    </location>
</feature>